<protein>
    <recommendedName>
        <fullName evidence="12">DUF421 domain-containing protein</fullName>
    </recommendedName>
</protein>
<name>A0A1H9RDV0_9BACI</name>
<keyword evidence="4 7" id="KW-0812">Transmembrane</keyword>
<gene>
    <name evidence="10" type="ORF">SAMN04487944_108130</name>
</gene>
<dbReference type="PANTHER" id="PTHR34582:SF6">
    <property type="entry name" value="UPF0702 TRANSMEMBRANE PROTEIN YCAP"/>
    <property type="match status" value="1"/>
</dbReference>
<evidence type="ECO:0008006" key="12">
    <source>
        <dbReference type="Google" id="ProtNLM"/>
    </source>
</evidence>
<dbReference type="PANTHER" id="PTHR34582">
    <property type="entry name" value="UPF0702 TRANSMEMBRANE PROTEIN YCAP"/>
    <property type="match status" value="1"/>
</dbReference>
<comment type="subcellular location">
    <subcellularLocation>
        <location evidence="1">Cell membrane</location>
        <topology evidence="1">Multi-pass membrane protein</topology>
    </subcellularLocation>
</comment>
<keyword evidence="6 7" id="KW-0472">Membrane</keyword>
<dbReference type="RefSeq" id="WP_089740672.1">
    <property type="nucleotide sequence ID" value="NZ_FOGL01000008.1"/>
</dbReference>
<sequence length="199" mass="22344">MALPYRFNFSSAGNGIEDNSQKGSVRMLDALLFDNTKTMIRAALMCLLAYPFLLFLLRLFGKRTLTQINLFDFIITITYGATLSTILTNDKVTFAQGAAILFMLTFLQYIVAKLSAHSKIFADIIKAAPSFLYYEGTFYEKQMQKHRIQIEDIRAAVRKQGMISFDQVEAVVLEGDGTLSVIKKDEGSSKEALRGIARK</sequence>
<comment type="similarity">
    <text evidence="2">Belongs to the UPF0702 family.</text>
</comment>
<keyword evidence="11" id="KW-1185">Reference proteome</keyword>
<feature type="transmembrane region" description="Helical" evidence="7">
    <location>
        <begin position="93"/>
        <end position="112"/>
    </location>
</feature>
<evidence type="ECO:0000256" key="6">
    <source>
        <dbReference type="ARBA" id="ARBA00023136"/>
    </source>
</evidence>
<evidence type="ECO:0000313" key="10">
    <source>
        <dbReference type="EMBL" id="SER70888.1"/>
    </source>
</evidence>
<evidence type="ECO:0000256" key="1">
    <source>
        <dbReference type="ARBA" id="ARBA00004651"/>
    </source>
</evidence>
<dbReference type="EMBL" id="FOGL01000008">
    <property type="protein sequence ID" value="SER70888.1"/>
    <property type="molecule type" value="Genomic_DNA"/>
</dbReference>
<evidence type="ECO:0000256" key="5">
    <source>
        <dbReference type="ARBA" id="ARBA00022989"/>
    </source>
</evidence>
<keyword evidence="3" id="KW-1003">Cell membrane</keyword>
<evidence type="ECO:0000256" key="3">
    <source>
        <dbReference type="ARBA" id="ARBA00022475"/>
    </source>
</evidence>
<proteinExistence type="inferred from homology"/>
<feature type="transmembrane region" description="Helical" evidence="7">
    <location>
        <begin position="38"/>
        <end position="57"/>
    </location>
</feature>
<accession>A0A1H9RDV0</accession>
<evidence type="ECO:0000259" key="8">
    <source>
        <dbReference type="Pfam" id="PF04239"/>
    </source>
</evidence>
<feature type="transmembrane region" description="Helical" evidence="7">
    <location>
        <begin position="69"/>
        <end position="87"/>
    </location>
</feature>
<evidence type="ECO:0000259" key="9">
    <source>
        <dbReference type="Pfam" id="PF20730"/>
    </source>
</evidence>
<feature type="domain" description="YetF-like N-terminal transmembrane" evidence="9">
    <location>
        <begin position="45"/>
        <end position="112"/>
    </location>
</feature>
<reference evidence="10 11" key="1">
    <citation type="submission" date="2016-10" db="EMBL/GenBank/DDBJ databases">
        <authorList>
            <person name="de Groot N.N."/>
        </authorList>
    </citation>
    <scope>NUCLEOTIDE SEQUENCE [LARGE SCALE GENOMIC DNA]</scope>
    <source>
        <strain evidence="10 11">CGMCC 1.7727</strain>
    </source>
</reference>
<dbReference type="OrthoDB" id="9793799at2"/>
<dbReference type="InterPro" id="IPR048454">
    <property type="entry name" value="YetF_N"/>
</dbReference>
<dbReference type="InterPro" id="IPR007353">
    <property type="entry name" value="DUF421"/>
</dbReference>
<evidence type="ECO:0000256" key="2">
    <source>
        <dbReference type="ARBA" id="ARBA00006448"/>
    </source>
</evidence>
<dbReference type="Pfam" id="PF04239">
    <property type="entry name" value="DUF421"/>
    <property type="match status" value="1"/>
</dbReference>
<keyword evidence="5 7" id="KW-1133">Transmembrane helix</keyword>
<dbReference type="Gene3D" id="3.30.240.20">
    <property type="entry name" value="bsu07140 like domains"/>
    <property type="match status" value="1"/>
</dbReference>
<evidence type="ECO:0000313" key="11">
    <source>
        <dbReference type="Proteomes" id="UP000199687"/>
    </source>
</evidence>
<dbReference type="Pfam" id="PF20730">
    <property type="entry name" value="YetF_N"/>
    <property type="match status" value="1"/>
</dbReference>
<evidence type="ECO:0000256" key="4">
    <source>
        <dbReference type="ARBA" id="ARBA00022692"/>
    </source>
</evidence>
<dbReference type="Proteomes" id="UP000199687">
    <property type="component" value="Unassembled WGS sequence"/>
</dbReference>
<organism evidence="10 11">
    <name type="scientific">Gracilibacillus ureilyticus</name>
    <dbReference type="NCBI Taxonomy" id="531814"/>
    <lineage>
        <taxon>Bacteria</taxon>
        <taxon>Bacillati</taxon>
        <taxon>Bacillota</taxon>
        <taxon>Bacilli</taxon>
        <taxon>Bacillales</taxon>
        <taxon>Bacillaceae</taxon>
        <taxon>Gracilibacillus</taxon>
    </lineage>
</organism>
<dbReference type="AlphaFoldDB" id="A0A1H9RDV0"/>
<feature type="domain" description="YetF C-terminal" evidence="8">
    <location>
        <begin position="117"/>
        <end position="186"/>
    </location>
</feature>
<evidence type="ECO:0000256" key="7">
    <source>
        <dbReference type="SAM" id="Phobius"/>
    </source>
</evidence>
<dbReference type="InterPro" id="IPR023090">
    <property type="entry name" value="UPF0702_alpha/beta_dom_sf"/>
</dbReference>
<dbReference type="GO" id="GO:0005886">
    <property type="term" value="C:plasma membrane"/>
    <property type="evidence" value="ECO:0007669"/>
    <property type="project" value="UniProtKB-SubCell"/>
</dbReference>
<dbReference type="STRING" id="531814.SAMN04487944_108130"/>